<comment type="subcellular location">
    <subcellularLocation>
        <location evidence="11">Cytoplasm</location>
    </subcellularLocation>
</comment>
<feature type="binding site" evidence="11">
    <location>
        <position position="76"/>
    </location>
    <ligand>
        <name>substrate</name>
    </ligand>
</feature>
<evidence type="ECO:0000256" key="2">
    <source>
        <dbReference type="ARBA" id="ARBA00006997"/>
    </source>
</evidence>
<dbReference type="EMBL" id="JBHUNF010000001">
    <property type="protein sequence ID" value="MFD2673845.1"/>
    <property type="molecule type" value="Genomic_DNA"/>
</dbReference>
<feature type="region of interest" description="Disordered" evidence="12">
    <location>
        <begin position="171"/>
        <end position="219"/>
    </location>
</feature>
<keyword evidence="11" id="KW-0479">Metal-binding</keyword>
<feature type="binding site" evidence="11">
    <location>
        <position position="32"/>
    </location>
    <ligand>
        <name>substrate</name>
    </ligand>
</feature>
<dbReference type="Proteomes" id="UP001597453">
    <property type="component" value="Unassembled WGS sequence"/>
</dbReference>
<evidence type="ECO:0000256" key="8">
    <source>
        <dbReference type="ARBA" id="ARBA00022840"/>
    </source>
</evidence>
<feature type="binding site" evidence="11">
    <location>
        <position position="131"/>
    </location>
    <ligand>
        <name>substrate</name>
    </ligand>
</feature>
<comment type="similarity">
    <text evidence="2 11">Belongs to the shikimate kinase family.</text>
</comment>
<proteinExistence type="inferred from homology"/>
<protein>
    <recommendedName>
        <fullName evidence="3 11">Shikimate kinase</fullName>
        <shortName evidence="11">SK</shortName>
        <ecNumber evidence="3 11">2.7.1.71</ecNumber>
    </recommendedName>
</protein>
<feature type="binding site" evidence="11">
    <location>
        <position position="14"/>
    </location>
    <ligand>
        <name>Mg(2+)</name>
        <dbReference type="ChEBI" id="CHEBI:18420"/>
    </ligand>
</feature>
<feature type="compositionally biased region" description="Polar residues" evidence="12">
    <location>
        <begin position="210"/>
        <end position="219"/>
    </location>
</feature>
<dbReference type="InterPro" id="IPR000623">
    <property type="entry name" value="Shikimate_kinase/TSH1"/>
</dbReference>
<dbReference type="InterPro" id="IPR027417">
    <property type="entry name" value="P-loop_NTPase"/>
</dbReference>
<sequence length="219" mass="23763">MSVVLIGPPAAGKSRVGKRLARRIGASFADTDKLIAREHGAIAEFIPKHGEAEFRRIERETVAQALTEFDVVSLGGGAILDENTQADLASGDHLVVLLLASPEAIEERIAGKKNRPLLTGIDSWIATYEARRPIYERLADASFDTSFRPMWQVVHEVRKFLKSQGSPLIRATEPVAPTTVPLPRRQAHAADTPPKPCPPTSELRAIGDGTATTENSDTQ</sequence>
<feature type="binding site" evidence="11">
    <location>
        <position position="115"/>
    </location>
    <ligand>
        <name>ATP</name>
        <dbReference type="ChEBI" id="CHEBI:30616"/>
    </ligand>
</feature>
<gene>
    <name evidence="11" type="primary">aroK</name>
    <name evidence="13" type="ORF">ACFSUQ_00790</name>
</gene>
<dbReference type="PANTHER" id="PTHR21087:SF16">
    <property type="entry name" value="SHIKIMATE KINASE 1, CHLOROPLASTIC"/>
    <property type="match status" value="1"/>
</dbReference>
<comment type="caution">
    <text evidence="13">The sequence shown here is derived from an EMBL/GenBank/DDBJ whole genome shotgun (WGS) entry which is preliminary data.</text>
</comment>
<evidence type="ECO:0000256" key="11">
    <source>
        <dbReference type="HAMAP-Rule" id="MF_00109"/>
    </source>
</evidence>
<organism evidence="13 14">
    <name type="scientific">Gulosibacter bifidus</name>
    <dbReference type="NCBI Taxonomy" id="272239"/>
    <lineage>
        <taxon>Bacteria</taxon>
        <taxon>Bacillati</taxon>
        <taxon>Actinomycetota</taxon>
        <taxon>Actinomycetes</taxon>
        <taxon>Micrococcales</taxon>
        <taxon>Microbacteriaceae</taxon>
        <taxon>Gulosibacter</taxon>
    </lineage>
</organism>
<dbReference type="Pfam" id="PF01202">
    <property type="entry name" value="SKI"/>
    <property type="match status" value="1"/>
</dbReference>
<dbReference type="Gene3D" id="3.40.50.300">
    <property type="entry name" value="P-loop containing nucleotide triphosphate hydrolases"/>
    <property type="match status" value="1"/>
</dbReference>
<evidence type="ECO:0000256" key="4">
    <source>
        <dbReference type="ARBA" id="ARBA00022605"/>
    </source>
</evidence>
<evidence type="ECO:0000256" key="12">
    <source>
        <dbReference type="SAM" id="MobiDB-lite"/>
    </source>
</evidence>
<accession>A0ABW5RGV2</accession>
<comment type="pathway">
    <text evidence="1 11">Metabolic intermediate biosynthesis; chorismate biosynthesis; chorismate from D-erythrose 4-phosphate and phosphoenolpyruvate: step 5/7.</text>
</comment>
<evidence type="ECO:0000313" key="13">
    <source>
        <dbReference type="EMBL" id="MFD2673845.1"/>
    </source>
</evidence>
<evidence type="ECO:0000256" key="6">
    <source>
        <dbReference type="ARBA" id="ARBA00022741"/>
    </source>
</evidence>
<reference evidence="14" key="1">
    <citation type="journal article" date="2019" name="Int. J. Syst. Evol. Microbiol.">
        <title>The Global Catalogue of Microorganisms (GCM) 10K type strain sequencing project: providing services to taxonomists for standard genome sequencing and annotation.</title>
        <authorList>
            <consortium name="The Broad Institute Genomics Platform"/>
            <consortium name="The Broad Institute Genome Sequencing Center for Infectious Disease"/>
            <person name="Wu L."/>
            <person name="Ma J."/>
        </authorList>
    </citation>
    <scope>NUCLEOTIDE SEQUENCE [LARGE SCALE GENOMIC DNA]</scope>
    <source>
        <strain evidence="14">TISTR 1511</strain>
    </source>
</reference>
<feature type="binding site" evidence="11">
    <location>
        <position position="55"/>
    </location>
    <ligand>
        <name>substrate</name>
    </ligand>
</feature>
<comment type="cofactor">
    <cofactor evidence="11">
        <name>Mg(2+)</name>
        <dbReference type="ChEBI" id="CHEBI:18420"/>
    </cofactor>
    <text evidence="11">Binds 1 Mg(2+) ion per subunit.</text>
</comment>
<evidence type="ECO:0000256" key="9">
    <source>
        <dbReference type="ARBA" id="ARBA00023141"/>
    </source>
</evidence>
<keyword evidence="11" id="KW-0963">Cytoplasm</keyword>
<keyword evidence="8 11" id="KW-0067">ATP-binding</keyword>
<dbReference type="PANTHER" id="PTHR21087">
    <property type="entry name" value="SHIKIMATE KINASE"/>
    <property type="match status" value="1"/>
</dbReference>
<keyword evidence="11" id="KW-0460">Magnesium</keyword>
<comment type="function">
    <text evidence="11">Catalyzes the specific phosphorylation of the 3-hydroxyl group of shikimic acid using ATP as a cosubstrate.</text>
</comment>
<dbReference type="GO" id="GO:0016301">
    <property type="term" value="F:kinase activity"/>
    <property type="evidence" value="ECO:0007669"/>
    <property type="project" value="UniProtKB-KW"/>
</dbReference>
<comment type="subunit">
    <text evidence="11">Monomer.</text>
</comment>
<keyword evidence="7 11" id="KW-0418">Kinase</keyword>
<evidence type="ECO:0000256" key="1">
    <source>
        <dbReference type="ARBA" id="ARBA00004842"/>
    </source>
</evidence>
<evidence type="ECO:0000256" key="5">
    <source>
        <dbReference type="ARBA" id="ARBA00022679"/>
    </source>
</evidence>
<dbReference type="EC" id="2.7.1.71" evidence="3 11"/>
<name>A0ABW5RGV2_9MICO</name>
<dbReference type="PRINTS" id="PR01100">
    <property type="entry name" value="SHIKIMTKNASE"/>
</dbReference>
<evidence type="ECO:0000313" key="14">
    <source>
        <dbReference type="Proteomes" id="UP001597453"/>
    </source>
</evidence>
<comment type="catalytic activity">
    <reaction evidence="10 11">
        <text>shikimate + ATP = 3-phosphoshikimate + ADP + H(+)</text>
        <dbReference type="Rhea" id="RHEA:13121"/>
        <dbReference type="ChEBI" id="CHEBI:15378"/>
        <dbReference type="ChEBI" id="CHEBI:30616"/>
        <dbReference type="ChEBI" id="CHEBI:36208"/>
        <dbReference type="ChEBI" id="CHEBI:145989"/>
        <dbReference type="ChEBI" id="CHEBI:456216"/>
        <dbReference type="EC" id="2.7.1.71"/>
    </reaction>
</comment>
<keyword evidence="5 11" id="KW-0808">Transferase</keyword>
<evidence type="ECO:0000256" key="3">
    <source>
        <dbReference type="ARBA" id="ARBA00012154"/>
    </source>
</evidence>
<evidence type="ECO:0000256" key="7">
    <source>
        <dbReference type="ARBA" id="ARBA00022777"/>
    </source>
</evidence>
<feature type="binding site" evidence="11">
    <location>
        <begin position="10"/>
        <end position="15"/>
    </location>
    <ligand>
        <name>ATP</name>
        <dbReference type="ChEBI" id="CHEBI:30616"/>
    </ligand>
</feature>
<keyword evidence="4 11" id="KW-0028">Amino-acid biosynthesis</keyword>
<dbReference type="SUPFAM" id="SSF52540">
    <property type="entry name" value="P-loop containing nucleoside triphosphate hydrolases"/>
    <property type="match status" value="1"/>
</dbReference>
<dbReference type="InterPro" id="IPR031322">
    <property type="entry name" value="Shikimate/glucono_kinase"/>
</dbReference>
<dbReference type="RefSeq" id="WP_083524393.1">
    <property type="nucleotide sequence ID" value="NZ_JBHUNF010000001.1"/>
</dbReference>
<dbReference type="CDD" id="cd00464">
    <property type="entry name" value="SK"/>
    <property type="match status" value="1"/>
</dbReference>
<keyword evidence="6 11" id="KW-0547">Nucleotide-binding</keyword>
<keyword evidence="9 11" id="KW-0057">Aromatic amino acid biosynthesis</keyword>
<evidence type="ECO:0000256" key="10">
    <source>
        <dbReference type="ARBA" id="ARBA00048567"/>
    </source>
</evidence>
<dbReference type="PROSITE" id="PS01128">
    <property type="entry name" value="SHIKIMATE_KINASE"/>
    <property type="match status" value="1"/>
</dbReference>
<dbReference type="InterPro" id="IPR023000">
    <property type="entry name" value="Shikimate_kinase_CS"/>
</dbReference>
<keyword evidence="14" id="KW-1185">Reference proteome</keyword>
<feature type="binding site" evidence="11">
    <location>
        <position position="148"/>
    </location>
    <ligand>
        <name>ATP</name>
        <dbReference type="ChEBI" id="CHEBI:30616"/>
    </ligand>
</feature>
<dbReference type="HAMAP" id="MF_00109">
    <property type="entry name" value="Shikimate_kinase"/>
    <property type="match status" value="1"/>
</dbReference>